<dbReference type="HOGENOM" id="CLU_136297_0_0_1"/>
<feature type="non-terminal residue" evidence="1">
    <location>
        <position position="1"/>
    </location>
</feature>
<dbReference type="STRING" id="650164.K5V9Q9"/>
<reference evidence="1 2" key="1">
    <citation type="journal article" date="2012" name="BMC Genomics">
        <title>Comparative genomics of the white-rot fungi, Phanerochaete carnosa and P. chrysosporium, to elucidate the genetic basis of the distinct wood types they colonize.</title>
        <authorList>
            <person name="Suzuki H."/>
            <person name="MacDonald J."/>
            <person name="Syed K."/>
            <person name="Salamov A."/>
            <person name="Hori C."/>
            <person name="Aerts A."/>
            <person name="Henrissat B."/>
            <person name="Wiebenga A."/>
            <person name="vanKuyk P.A."/>
            <person name="Barry K."/>
            <person name="Lindquist E."/>
            <person name="LaButti K."/>
            <person name="Lapidus A."/>
            <person name="Lucas S."/>
            <person name="Coutinho P."/>
            <person name="Gong Y."/>
            <person name="Samejima M."/>
            <person name="Mahadevan R."/>
            <person name="Abou-Zaid M."/>
            <person name="de Vries R.P."/>
            <person name="Igarashi K."/>
            <person name="Yadav J.S."/>
            <person name="Grigoriev I.V."/>
            <person name="Master E.R."/>
        </authorList>
    </citation>
    <scope>NUCLEOTIDE SEQUENCE [LARGE SCALE GENOMIC DNA]</scope>
    <source>
        <strain evidence="1 2">HHB-10118-sp</strain>
    </source>
</reference>
<accession>K5V9Q9</accession>
<evidence type="ECO:0000313" key="2">
    <source>
        <dbReference type="Proteomes" id="UP000008370"/>
    </source>
</evidence>
<dbReference type="EMBL" id="JH930469">
    <property type="protein sequence ID" value="EKM59591.1"/>
    <property type="molecule type" value="Genomic_DNA"/>
</dbReference>
<gene>
    <name evidence="1" type="ORF">PHACADRAFT_88673</name>
</gene>
<organism evidence="1 2">
    <name type="scientific">Phanerochaete carnosa (strain HHB-10118-sp)</name>
    <name type="common">White-rot fungus</name>
    <name type="synonym">Peniophora carnosa</name>
    <dbReference type="NCBI Taxonomy" id="650164"/>
    <lineage>
        <taxon>Eukaryota</taxon>
        <taxon>Fungi</taxon>
        <taxon>Dikarya</taxon>
        <taxon>Basidiomycota</taxon>
        <taxon>Agaricomycotina</taxon>
        <taxon>Agaricomycetes</taxon>
        <taxon>Polyporales</taxon>
        <taxon>Phanerochaetaceae</taxon>
        <taxon>Phanerochaete</taxon>
    </lineage>
</organism>
<dbReference type="AlphaFoldDB" id="K5V9Q9"/>
<dbReference type="RefSeq" id="XP_007392149.1">
    <property type="nucleotide sequence ID" value="XM_007392087.1"/>
</dbReference>
<dbReference type="GeneID" id="18920607"/>
<dbReference type="KEGG" id="pco:PHACADRAFT_88673"/>
<dbReference type="Proteomes" id="UP000008370">
    <property type="component" value="Unassembled WGS sequence"/>
</dbReference>
<name>K5V9Q9_PHACS</name>
<dbReference type="OrthoDB" id="21617at2759"/>
<proteinExistence type="predicted"/>
<protein>
    <submittedName>
        <fullName evidence="1">Uncharacterized protein</fullName>
    </submittedName>
</protein>
<dbReference type="InParanoid" id="K5V9Q9"/>
<evidence type="ECO:0000313" key="1">
    <source>
        <dbReference type="EMBL" id="EKM59591.1"/>
    </source>
</evidence>
<sequence length="112" mass="13057">LKNDQVLLEKRLWDERQSIQKRHEEKVKIAKTKASMIGVSLAKFEADSMTDAFRRELQQFDRERVLPAWDGLITKQQQTLESLGVPSMFPTEDSTERQKQQRVIQVVSEVAE</sequence>
<keyword evidence="2" id="KW-1185">Reference proteome</keyword>